<dbReference type="Gene3D" id="1.20.1560.10">
    <property type="entry name" value="ABC transporter type 1, transmembrane domain"/>
    <property type="match status" value="1"/>
</dbReference>
<feature type="transmembrane region" description="Helical" evidence="9">
    <location>
        <begin position="142"/>
        <end position="162"/>
    </location>
</feature>
<dbReference type="InterPro" id="IPR017871">
    <property type="entry name" value="ABC_transporter-like_CS"/>
</dbReference>
<dbReference type="InterPro" id="IPR036640">
    <property type="entry name" value="ABC1_TM_sf"/>
</dbReference>
<dbReference type="OrthoDB" id="9804259at2"/>
<dbReference type="PROSITE" id="PS50893">
    <property type="entry name" value="ABC_TRANSPORTER_2"/>
    <property type="match status" value="1"/>
</dbReference>
<dbReference type="GO" id="GO:0140359">
    <property type="term" value="F:ABC-type transporter activity"/>
    <property type="evidence" value="ECO:0007669"/>
    <property type="project" value="InterPro"/>
</dbReference>
<evidence type="ECO:0000313" key="12">
    <source>
        <dbReference type="EMBL" id="TPW32333.1"/>
    </source>
</evidence>
<dbReference type="SUPFAM" id="SSF90123">
    <property type="entry name" value="ABC transporter transmembrane region"/>
    <property type="match status" value="1"/>
</dbReference>
<evidence type="ECO:0000256" key="7">
    <source>
        <dbReference type="ARBA" id="ARBA00023136"/>
    </source>
</evidence>
<dbReference type="FunFam" id="3.40.50.300:FF:000218">
    <property type="entry name" value="Multidrug ABC transporter ATP-binding protein"/>
    <property type="match status" value="1"/>
</dbReference>
<feature type="transmembrane region" description="Helical" evidence="9">
    <location>
        <begin position="64"/>
        <end position="82"/>
    </location>
</feature>
<keyword evidence="4" id="KW-0547">Nucleotide-binding</keyword>
<evidence type="ECO:0000256" key="5">
    <source>
        <dbReference type="ARBA" id="ARBA00022840"/>
    </source>
</evidence>
<gene>
    <name evidence="12" type="ORF">FJU08_04805</name>
</gene>
<dbReference type="PROSITE" id="PS00211">
    <property type="entry name" value="ABC_TRANSPORTER_1"/>
    <property type="match status" value="1"/>
</dbReference>
<feature type="transmembrane region" description="Helical" evidence="9">
    <location>
        <begin position="25"/>
        <end position="49"/>
    </location>
</feature>
<feature type="domain" description="ABC transmembrane type-1" evidence="11">
    <location>
        <begin position="30"/>
        <end position="311"/>
    </location>
</feature>
<comment type="caution">
    <text evidence="12">The sequence shown here is derived from an EMBL/GenBank/DDBJ whole genome shotgun (WGS) entry which is preliminary data.</text>
</comment>
<keyword evidence="5 12" id="KW-0067">ATP-binding</keyword>
<keyword evidence="7 9" id="KW-0472">Membrane</keyword>
<keyword evidence="6 9" id="KW-1133">Transmembrane helix</keyword>
<dbReference type="InterPro" id="IPR003439">
    <property type="entry name" value="ABC_transporter-like_ATP-bd"/>
</dbReference>
<reference evidence="12 13" key="1">
    <citation type="submission" date="2019-06" db="EMBL/GenBank/DDBJ databases">
        <authorList>
            <person name="Li M."/>
        </authorList>
    </citation>
    <scope>NUCLEOTIDE SEQUENCE [LARGE SCALE GENOMIC DNA]</scope>
    <source>
        <strain evidence="12 13">BGMRC2036</strain>
    </source>
</reference>
<keyword evidence="13" id="KW-1185">Reference proteome</keyword>
<dbReference type="Proteomes" id="UP000318801">
    <property type="component" value="Unassembled WGS sequence"/>
</dbReference>
<dbReference type="InterPro" id="IPR011527">
    <property type="entry name" value="ABC1_TM_dom"/>
</dbReference>
<dbReference type="GO" id="GO:0016887">
    <property type="term" value="F:ATP hydrolysis activity"/>
    <property type="evidence" value="ECO:0007669"/>
    <property type="project" value="InterPro"/>
</dbReference>
<dbReference type="Gene3D" id="3.40.50.300">
    <property type="entry name" value="P-loop containing nucleotide triphosphate hydrolases"/>
    <property type="match status" value="1"/>
</dbReference>
<comment type="subcellular location">
    <subcellularLocation>
        <location evidence="1">Cell membrane</location>
        <topology evidence="1">Multi-pass membrane protein</topology>
    </subcellularLocation>
</comment>
<comment type="function">
    <text evidence="8">Part of an ABC transporter complex. Transmembrane domains (TMD) form a pore in the inner membrane and the ATP-binding domain (NBD) is responsible for energy generation.</text>
</comment>
<evidence type="ECO:0000256" key="1">
    <source>
        <dbReference type="ARBA" id="ARBA00004651"/>
    </source>
</evidence>
<name>A0A506UD11_9HYPH</name>
<dbReference type="PROSITE" id="PS50929">
    <property type="entry name" value="ABC_TM1F"/>
    <property type="match status" value="1"/>
</dbReference>
<dbReference type="AlphaFoldDB" id="A0A506UD11"/>
<accession>A0A506UD11</accession>
<dbReference type="RefSeq" id="WP_141147844.1">
    <property type="nucleotide sequence ID" value="NZ_VHLG01000002.1"/>
</dbReference>
<comment type="similarity">
    <text evidence="2">Belongs to the ABC transporter superfamily.</text>
</comment>
<evidence type="ECO:0000256" key="6">
    <source>
        <dbReference type="ARBA" id="ARBA00022989"/>
    </source>
</evidence>
<dbReference type="InterPro" id="IPR003593">
    <property type="entry name" value="AAA+_ATPase"/>
</dbReference>
<keyword evidence="3 9" id="KW-0812">Transmembrane</keyword>
<dbReference type="InterPro" id="IPR027417">
    <property type="entry name" value="P-loop_NTPase"/>
</dbReference>
<evidence type="ECO:0000256" key="9">
    <source>
        <dbReference type="SAM" id="Phobius"/>
    </source>
</evidence>
<dbReference type="InterPro" id="IPR039421">
    <property type="entry name" value="Type_1_exporter"/>
</dbReference>
<dbReference type="GO" id="GO:0034040">
    <property type="term" value="F:ATPase-coupled lipid transmembrane transporter activity"/>
    <property type="evidence" value="ECO:0007669"/>
    <property type="project" value="TreeGrafter"/>
</dbReference>
<dbReference type="Pfam" id="PF00664">
    <property type="entry name" value="ABC_membrane"/>
    <property type="match status" value="1"/>
</dbReference>
<dbReference type="Pfam" id="PF00005">
    <property type="entry name" value="ABC_tran"/>
    <property type="match status" value="1"/>
</dbReference>
<protein>
    <submittedName>
        <fullName evidence="12">ABC transporter ATP-binding protein</fullName>
    </submittedName>
</protein>
<feature type="transmembrane region" description="Helical" evidence="9">
    <location>
        <begin position="279"/>
        <end position="296"/>
    </location>
</feature>
<feature type="transmembrane region" description="Helical" evidence="9">
    <location>
        <begin position="168"/>
        <end position="186"/>
    </location>
</feature>
<feature type="domain" description="ABC transporter" evidence="10">
    <location>
        <begin position="345"/>
        <end position="578"/>
    </location>
</feature>
<evidence type="ECO:0000256" key="8">
    <source>
        <dbReference type="ARBA" id="ARBA00024725"/>
    </source>
</evidence>
<dbReference type="SMART" id="SM00382">
    <property type="entry name" value="AAA"/>
    <property type="match status" value="1"/>
</dbReference>
<organism evidence="12 13">
    <name type="scientific">Martelella alba</name>
    <dbReference type="NCBI Taxonomy" id="2590451"/>
    <lineage>
        <taxon>Bacteria</taxon>
        <taxon>Pseudomonadati</taxon>
        <taxon>Pseudomonadota</taxon>
        <taxon>Alphaproteobacteria</taxon>
        <taxon>Hyphomicrobiales</taxon>
        <taxon>Aurantimonadaceae</taxon>
        <taxon>Martelella</taxon>
    </lineage>
</organism>
<evidence type="ECO:0000259" key="11">
    <source>
        <dbReference type="PROSITE" id="PS50929"/>
    </source>
</evidence>
<proteinExistence type="inferred from homology"/>
<dbReference type="CDD" id="cd18552">
    <property type="entry name" value="ABC_6TM_MsbA_like"/>
    <property type="match status" value="1"/>
</dbReference>
<dbReference type="GO" id="GO:0005886">
    <property type="term" value="C:plasma membrane"/>
    <property type="evidence" value="ECO:0007669"/>
    <property type="project" value="UniProtKB-SubCell"/>
</dbReference>
<evidence type="ECO:0000313" key="13">
    <source>
        <dbReference type="Proteomes" id="UP000318801"/>
    </source>
</evidence>
<evidence type="ECO:0000256" key="2">
    <source>
        <dbReference type="ARBA" id="ARBA00005417"/>
    </source>
</evidence>
<sequence>MDTGNTVGLYPVMKRVFSENAREHFWGYSFSTLCLMAVAGCTAFSAWIMQTVVDEIFANQRGDLVALVCFSVFLAFTIRGFATYGQSVVLNMIGNNIIARYQRKVFDHLMNLSLTYYSEERSAKLIAQLNQNIGGIRDMMNLVITSAARDALSVIALVGVMIAKDPMLTLIIFVAAPPVVISLRSISRKMRKVSRETVEIGSRTFAAMQESVQGIAVVKAFTMEDLLRDKVGKLIDRSENRNNRAAKLSQRTVPLTETFAGGAIAAVIAYAGYRTIYHAVPPGSFFAFITAVLMAYDPAKRLAKLQVQLERAAINASMLYEVLDTIPHQPDDEDAGPLVVGKAEIRLDDVVFGYGRTEILKSVNFVAEGGKTTALVGPSGAGKSTIISLIPRFYDIRSGRITIDGTDLDRVTKHSLRSQIAYVSQRPYLFEGSIADNIRYGRPDASDEDVREAARLAYAHDFILAQPQGYDTPVGESGSTLSGGQQQRISIARAILRNAPILLLDEATSALDAESEAFVQKALDEAMRGRTVIVVAHRLSTVINADKIIVMHEGQVVEEGTHRQLIAKPGGLYAHLSELQFNAGSKTAPKND</sequence>
<dbReference type="EMBL" id="VHLG01000002">
    <property type="protein sequence ID" value="TPW32333.1"/>
    <property type="molecule type" value="Genomic_DNA"/>
</dbReference>
<dbReference type="PANTHER" id="PTHR24221">
    <property type="entry name" value="ATP-BINDING CASSETTE SUB-FAMILY B"/>
    <property type="match status" value="1"/>
</dbReference>
<evidence type="ECO:0000256" key="3">
    <source>
        <dbReference type="ARBA" id="ARBA00022692"/>
    </source>
</evidence>
<evidence type="ECO:0000256" key="4">
    <source>
        <dbReference type="ARBA" id="ARBA00022741"/>
    </source>
</evidence>
<evidence type="ECO:0000259" key="10">
    <source>
        <dbReference type="PROSITE" id="PS50893"/>
    </source>
</evidence>
<dbReference type="PANTHER" id="PTHR24221:SF654">
    <property type="entry name" value="ATP-BINDING CASSETTE SUB-FAMILY B MEMBER 6"/>
    <property type="match status" value="1"/>
</dbReference>
<dbReference type="GO" id="GO:0005524">
    <property type="term" value="F:ATP binding"/>
    <property type="evidence" value="ECO:0007669"/>
    <property type="project" value="UniProtKB-KW"/>
</dbReference>
<dbReference type="SUPFAM" id="SSF52540">
    <property type="entry name" value="P-loop containing nucleoside triphosphate hydrolases"/>
    <property type="match status" value="1"/>
</dbReference>